<evidence type="ECO:0008006" key="6">
    <source>
        <dbReference type="Google" id="ProtNLM"/>
    </source>
</evidence>
<feature type="region of interest" description="Disordered" evidence="2">
    <location>
        <begin position="292"/>
        <end position="324"/>
    </location>
</feature>
<dbReference type="EMBL" id="ONZP01000093">
    <property type="protein sequence ID" value="SPJ73412.1"/>
    <property type="molecule type" value="Genomic_DNA"/>
</dbReference>
<evidence type="ECO:0000256" key="1">
    <source>
        <dbReference type="ARBA" id="ARBA00023242"/>
    </source>
</evidence>
<sequence>MRSNALLLAVSLFATGNVLAGPCKPQGSTSDEATISYGTATATALESSTLALSETTTSPEATTTTSMATGTTALTSDAESSTTVATTTTALAPQVTFALTGAGGSVTNAQPQGSDQAGTLIVFNPGFTGVESRHYTLDTTTGRLQDAKSGNYVCAYYGYSSQASVPANIANCDLNSVGPNKLYNYLDCRVIDRKLSCTAPPASCYSDDDTGDERRPQCGSCQGRNVTCEFKEWTFVSGVRSSLRKDDCAQDDTINEPESMQMQDSLLSFVESSPPAPEQGFESPVRADIVESTQNPSPEVPLPVASGGNHQQQNDGNQIPTPSRWNETVLSEQNSSERQTAMLRFRYQIVPWLDSNAPGSSFGPKIMTLAAEKSIIMDVIIWVAMRRSRKITSSNGHESDPHIVQQFHHRLSLEDAFTADIGRSLLALGHFFYTSPSEWTTLYTDYTNGGGQYHFFEDQEEPLKTLDRFHYKTELAACIINFKAPTLQSLPVINESFISPNMSPLQIYDACLTHLSACCRLIHCELIPLFNGIFTTQSPNHDSPSLVWATWSKLWARCMQWFRDRPPDMIPLLESPEVDAHTAATNSPFAADVYSSATAVQANLAVHFSSLLLLSYKPRLVKLSSNPHRLVSRSWHAQKLAKLALWNNFSDQWDPVVVATVVRVARDMTYPSQQEALLSCFQRIGDATKIPLQSEVTDLQQFWSSSRHTNAPTHNHT</sequence>
<name>A0AAE8SFE6_9HYPO</name>
<comment type="caution">
    <text evidence="4">The sequence shown here is derived from an EMBL/GenBank/DDBJ whole genome shotgun (WGS) entry which is preliminary data.</text>
</comment>
<keyword evidence="5" id="KW-1185">Reference proteome</keyword>
<dbReference type="AlphaFoldDB" id="A0AAE8SFE6"/>
<feature type="signal peptide" evidence="3">
    <location>
        <begin position="1"/>
        <end position="20"/>
    </location>
</feature>
<feature type="region of interest" description="Disordered" evidence="2">
    <location>
        <begin position="49"/>
        <end position="82"/>
    </location>
</feature>
<protein>
    <recommendedName>
        <fullName evidence="6">Zn(2)-C6 fungal-type domain-containing protein</fullName>
    </recommendedName>
</protein>
<dbReference type="PANTHER" id="PTHR37534:SF4">
    <property type="entry name" value="ZN(II)2CYS6 TRANSCRIPTION FACTOR (EUROFUNG)"/>
    <property type="match status" value="1"/>
</dbReference>
<gene>
    <name evidence="4" type="ORF">FTOL_03142</name>
</gene>
<reference evidence="4" key="1">
    <citation type="submission" date="2018-03" db="EMBL/GenBank/DDBJ databases">
        <authorList>
            <person name="Guldener U."/>
        </authorList>
    </citation>
    <scope>NUCLEOTIDE SEQUENCE</scope>
</reference>
<evidence type="ECO:0000256" key="2">
    <source>
        <dbReference type="SAM" id="MobiDB-lite"/>
    </source>
</evidence>
<dbReference type="GO" id="GO:0045944">
    <property type="term" value="P:positive regulation of transcription by RNA polymerase II"/>
    <property type="evidence" value="ECO:0007669"/>
    <property type="project" value="TreeGrafter"/>
</dbReference>
<evidence type="ECO:0000313" key="5">
    <source>
        <dbReference type="Proteomes" id="UP001187734"/>
    </source>
</evidence>
<proteinExistence type="predicted"/>
<accession>A0AAE8SFE6</accession>
<keyword evidence="3" id="KW-0732">Signal</keyword>
<evidence type="ECO:0000256" key="3">
    <source>
        <dbReference type="SAM" id="SignalP"/>
    </source>
</evidence>
<dbReference type="Proteomes" id="UP001187734">
    <property type="component" value="Unassembled WGS sequence"/>
</dbReference>
<keyword evidence="1" id="KW-0539">Nucleus</keyword>
<dbReference type="PANTHER" id="PTHR37534">
    <property type="entry name" value="TRANSCRIPTIONAL ACTIVATOR PROTEIN UGA3"/>
    <property type="match status" value="1"/>
</dbReference>
<evidence type="ECO:0000313" key="4">
    <source>
        <dbReference type="EMBL" id="SPJ73412.1"/>
    </source>
</evidence>
<dbReference type="GO" id="GO:0005634">
    <property type="term" value="C:nucleus"/>
    <property type="evidence" value="ECO:0007669"/>
    <property type="project" value="TreeGrafter"/>
</dbReference>
<feature type="chain" id="PRO_5041944438" description="Zn(2)-C6 fungal-type domain-containing protein" evidence="3">
    <location>
        <begin position="21"/>
        <end position="717"/>
    </location>
</feature>
<feature type="compositionally biased region" description="Low complexity" evidence="2">
    <location>
        <begin position="307"/>
        <end position="318"/>
    </location>
</feature>
<dbReference type="GO" id="GO:0003700">
    <property type="term" value="F:DNA-binding transcription factor activity"/>
    <property type="evidence" value="ECO:0007669"/>
    <property type="project" value="TreeGrafter"/>
</dbReference>
<dbReference type="GO" id="GO:0000976">
    <property type="term" value="F:transcription cis-regulatory region binding"/>
    <property type="evidence" value="ECO:0007669"/>
    <property type="project" value="TreeGrafter"/>
</dbReference>
<organism evidence="4 5">
    <name type="scientific">Fusarium torulosum</name>
    <dbReference type="NCBI Taxonomy" id="33205"/>
    <lineage>
        <taxon>Eukaryota</taxon>
        <taxon>Fungi</taxon>
        <taxon>Dikarya</taxon>
        <taxon>Ascomycota</taxon>
        <taxon>Pezizomycotina</taxon>
        <taxon>Sordariomycetes</taxon>
        <taxon>Hypocreomycetidae</taxon>
        <taxon>Hypocreales</taxon>
        <taxon>Nectriaceae</taxon>
        <taxon>Fusarium</taxon>
    </lineage>
</organism>